<feature type="region of interest" description="Disordered" evidence="3">
    <location>
        <begin position="1"/>
        <end position="48"/>
    </location>
</feature>
<feature type="compositionally biased region" description="Low complexity" evidence="3">
    <location>
        <begin position="20"/>
        <end position="40"/>
    </location>
</feature>
<sequence>MPDLQDVAMRSAAGEPSVGPTTTPLADVTATAPATPRAATLSPEQMEQMQRTIEELRAQNALLQDRYASMLAAMEAHAPPPATAATTAQEGAGPDTRISPHLAPGFPPQSSGYTDQGESKSGYGRYTIKVSEPGKFHGDGDPREWVEEVRDYIGFHNLRGPPMGQNEQVLIAATYLKGDAKIRWTAQRKQLEKLHVEDPNHPALQFTLSQFLEWVQREFKDVNREEKDRTAYVRCAQGHRTVAKYVTDFLARAARVLPPLTALDMRDRFKDGLSPEMRREMARVRPTPMDPREYMSVAEELDQTIRAAEAMTRPERTSHPDRFARGALRGGNRPSTGFARPAAPERSDRLMALPEVEASDNGSASEYSDGEKSERASEEGSETELAAIGVENLRCYQCQNVGHIARDCPRRVKGRMDRKESGKGKGRA</sequence>
<dbReference type="Gene3D" id="4.10.60.10">
    <property type="entry name" value="Zinc finger, CCHC-type"/>
    <property type="match status" value="1"/>
</dbReference>
<reference evidence="5" key="1">
    <citation type="journal article" date="2023" name="PhytoFront">
        <title>Draft Genome Resources of Seven Strains of Tilletia horrida, Causal Agent of Kernel Smut of Rice.</title>
        <authorList>
            <person name="Khanal S."/>
            <person name="Antony Babu S."/>
            <person name="Zhou X.G."/>
        </authorList>
    </citation>
    <scope>NUCLEOTIDE SEQUENCE</scope>
    <source>
        <strain evidence="5">TX3</strain>
    </source>
</reference>
<keyword evidence="6" id="KW-1185">Reference proteome</keyword>
<dbReference type="PANTHER" id="PTHR15503">
    <property type="entry name" value="LDOC1 RELATED"/>
    <property type="match status" value="1"/>
</dbReference>
<feature type="compositionally biased region" description="Basic and acidic residues" evidence="3">
    <location>
        <begin position="312"/>
        <end position="324"/>
    </location>
</feature>
<accession>A0AAN6G5Q3</accession>
<dbReference type="InterPro" id="IPR001878">
    <property type="entry name" value="Znf_CCHC"/>
</dbReference>
<dbReference type="AlphaFoldDB" id="A0AAN6G5Q3"/>
<dbReference type="InterPro" id="IPR032567">
    <property type="entry name" value="RTL1-rel"/>
</dbReference>
<dbReference type="GO" id="GO:0008270">
    <property type="term" value="F:zinc ion binding"/>
    <property type="evidence" value="ECO:0007669"/>
    <property type="project" value="UniProtKB-KW"/>
</dbReference>
<keyword evidence="1" id="KW-0507">mRNA processing</keyword>
<dbReference type="InterPro" id="IPR036875">
    <property type="entry name" value="Znf_CCHC_sf"/>
</dbReference>
<organism evidence="5 6">
    <name type="scientific">Tilletia horrida</name>
    <dbReference type="NCBI Taxonomy" id="155126"/>
    <lineage>
        <taxon>Eukaryota</taxon>
        <taxon>Fungi</taxon>
        <taxon>Dikarya</taxon>
        <taxon>Basidiomycota</taxon>
        <taxon>Ustilaginomycotina</taxon>
        <taxon>Exobasidiomycetes</taxon>
        <taxon>Tilletiales</taxon>
        <taxon>Tilletiaceae</taxon>
        <taxon>Tilletia</taxon>
    </lineage>
</organism>
<dbReference type="Proteomes" id="UP001176521">
    <property type="component" value="Unassembled WGS sequence"/>
</dbReference>
<dbReference type="SMART" id="SM00343">
    <property type="entry name" value="ZnF_C2HC"/>
    <property type="match status" value="1"/>
</dbReference>
<dbReference type="Pfam" id="PF00098">
    <property type="entry name" value="zf-CCHC"/>
    <property type="match status" value="1"/>
</dbReference>
<feature type="region of interest" description="Disordered" evidence="3">
    <location>
        <begin position="406"/>
        <end position="428"/>
    </location>
</feature>
<dbReference type="GO" id="GO:0006397">
    <property type="term" value="P:mRNA processing"/>
    <property type="evidence" value="ECO:0007669"/>
    <property type="project" value="UniProtKB-KW"/>
</dbReference>
<keyword evidence="2" id="KW-0862">Zinc</keyword>
<comment type="caution">
    <text evidence="5">The sequence shown here is derived from an EMBL/GenBank/DDBJ whole genome shotgun (WGS) entry which is preliminary data.</text>
</comment>
<evidence type="ECO:0000259" key="4">
    <source>
        <dbReference type="PROSITE" id="PS50158"/>
    </source>
</evidence>
<evidence type="ECO:0000313" key="6">
    <source>
        <dbReference type="Proteomes" id="UP001176521"/>
    </source>
</evidence>
<evidence type="ECO:0000256" key="3">
    <source>
        <dbReference type="SAM" id="MobiDB-lite"/>
    </source>
</evidence>
<evidence type="ECO:0000256" key="1">
    <source>
        <dbReference type="ARBA" id="ARBA00022664"/>
    </source>
</evidence>
<gene>
    <name evidence="5" type="ORF">OC842_007316</name>
</gene>
<keyword evidence="2" id="KW-0863">Zinc-finger</keyword>
<evidence type="ECO:0000256" key="2">
    <source>
        <dbReference type="PROSITE-ProRule" id="PRU00047"/>
    </source>
</evidence>
<feature type="region of interest" description="Disordered" evidence="3">
    <location>
        <begin position="78"/>
        <end position="123"/>
    </location>
</feature>
<feature type="compositionally biased region" description="Low complexity" evidence="3">
    <location>
        <begin position="78"/>
        <end position="88"/>
    </location>
</feature>
<dbReference type="EMBL" id="JAPDMQ010000901">
    <property type="protein sequence ID" value="KAK0519810.1"/>
    <property type="molecule type" value="Genomic_DNA"/>
</dbReference>
<proteinExistence type="predicted"/>
<keyword evidence="2" id="KW-0479">Metal-binding</keyword>
<dbReference type="PANTHER" id="PTHR15503:SF29">
    <property type="entry name" value="CCHC-TYPE DOMAIN-CONTAINING PROTEIN-RELATED"/>
    <property type="match status" value="1"/>
</dbReference>
<dbReference type="PROSITE" id="PS50158">
    <property type="entry name" value="ZF_CCHC"/>
    <property type="match status" value="1"/>
</dbReference>
<feature type="domain" description="CCHC-type" evidence="4">
    <location>
        <begin position="394"/>
        <end position="410"/>
    </location>
</feature>
<dbReference type="SUPFAM" id="SSF57756">
    <property type="entry name" value="Retrovirus zinc finger-like domains"/>
    <property type="match status" value="1"/>
</dbReference>
<feature type="compositionally biased region" description="Basic and acidic residues" evidence="3">
    <location>
        <begin position="369"/>
        <end position="378"/>
    </location>
</feature>
<name>A0AAN6G5Q3_9BASI</name>
<evidence type="ECO:0000313" key="5">
    <source>
        <dbReference type="EMBL" id="KAK0519810.1"/>
    </source>
</evidence>
<protein>
    <recommendedName>
        <fullName evidence="4">CCHC-type domain-containing protein</fullName>
    </recommendedName>
</protein>
<feature type="region of interest" description="Disordered" evidence="3">
    <location>
        <begin position="311"/>
        <end position="384"/>
    </location>
</feature>
<dbReference type="GO" id="GO:0003676">
    <property type="term" value="F:nucleic acid binding"/>
    <property type="evidence" value="ECO:0007669"/>
    <property type="project" value="InterPro"/>
</dbReference>